<name>A0A8X6FVM5_TRICU</name>
<reference evidence="1" key="1">
    <citation type="submission" date="2020-07" db="EMBL/GenBank/DDBJ databases">
        <title>Multicomponent nature underlies the extraordinary mechanical properties of spider dragline silk.</title>
        <authorList>
            <person name="Kono N."/>
            <person name="Nakamura H."/>
            <person name="Mori M."/>
            <person name="Yoshida Y."/>
            <person name="Ohtoshi R."/>
            <person name="Malay A.D."/>
            <person name="Moran D.A.P."/>
            <person name="Tomita M."/>
            <person name="Numata K."/>
            <person name="Arakawa K."/>
        </authorList>
    </citation>
    <scope>NUCLEOTIDE SEQUENCE</scope>
</reference>
<evidence type="ECO:0000313" key="1">
    <source>
        <dbReference type="EMBL" id="GFQ68173.1"/>
    </source>
</evidence>
<dbReference type="Proteomes" id="UP000887116">
    <property type="component" value="Unassembled WGS sequence"/>
</dbReference>
<dbReference type="AlphaFoldDB" id="A0A8X6FVM5"/>
<sequence length="157" mass="18922">MFPIYKKDRDFIVLLPKCIFSDFVREEILSCPMLTKVKVYGYTLRNQFKYFHFIRTQDGFRFDLSNSSEMSKLIVWNYAYLLKTWTLNAEIFFNFVDTEFHVHKPMIQLKTAKANVIVAPRCYMERNLNQEPDVYWNKNGIRTQKERIVHTLNELLC</sequence>
<dbReference type="OrthoDB" id="10490928at2759"/>
<dbReference type="EMBL" id="BMAO01000638">
    <property type="protein sequence ID" value="GFQ68173.1"/>
    <property type="molecule type" value="Genomic_DNA"/>
</dbReference>
<protein>
    <submittedName>
        <fullName evidence="1">Uncharacterized protein</fullName>
    </submittedName>
</protein>
<gene>
    <name evidence="1" type="ORF">TNCT_729921</name>
</gene>
<proteinExistence type="predicted"/>
<comment type="caution">
    <text evidence="1">The sequence shown here is derived from an EMBL/GenBank/DDBJ whole genome shotgun (WGS) entry which is preliminary data.</text>
</comment>
<keyword evidence="2" id="KW-1185">Reference proteome</keyword>
<organism evidence="1 2">
    <name type="scientific">Trichonephila clavata</name>
    <name type="common">Joro spider</name>
    <name type="synonym">Nephila clavata</name>
    <dbReference type="NCBI Taxonomy" id="2740835"/>
    <lineage>
        <taxon>Eukaryota</taxon>
        <taxon>Metazoa</taxon>
        <taxon>Ecdysozoa</taxon>
        <taxon>Arthropoda</taxon>
        <taxon>Chelicerata</taxon>
        <taxon>Arachnida</taxon>
        <taxon>Araneae</taxon>
        <taxon>Araneomorphae</taxon>
        <taxon>Entelegynae</taxon>
        <taxon>Araneoidea</taxon>
        <taxon>Nephilidae</taxon>
        <taxon>Trichonephila</taxon>
    </lineage>
</organism>
<evidence type="ECO:0000313" key="2">
    <source>
        <dbReference type="Proteomes" id="UP000887116"/>
    </source>
</evidence>
<accession>A0A8X6FVM5</accession>